<keyword evidence="2" id="KW-1185">Reference proteome</keyword>
<dbReference type="Proteomes" id="UP000054279">
    <property type="component" value="Unassembled WGS sequence"/>
</dbReference>
<accession>A0A0C9V096</accession>
<proteinExistence type="predicted"/>
<protein>
    <recommendedName>
        <fullName evidence="3">DDE-1 domain-containing protein</fullName>
    </recommendedName>
</protein>
<name>A0A0C9V096_SPHS4</name>
<dbReference type="PANTHER" id="PTHR35871:SF1">
    <property type="entry name" value="CXC1-LIKE CYSTEINE CLUSTER ASSOCIATED WITH KDZ TRANSPOSASES DOMAIN-CONTAINING PROTEIN"/>
    <property type="match status" value="1"/>
</dbReference>
<evidence type="ECO:0000313" key="1">
    <source>
        <dbReference type="EMBL" id="KIJ35022.1"/>
    </source>
</evidence>
<evidence type="ECO:0008006" key="3">
    <source>
        <dbReference type="Google" id="ProtNLM"/>
    </source>
</evidence>
<dbReference type="HOGENOM" id="CLU_005726_1_1_1"/>
<dbReference type="AlphaFoldDB" id="A0A0C9V096"/>
<dbReference type="EMBL" id="KN837193">
    <property type="protein sequence ID" value="KIJ35022.1"/>
    <property type="molecule type" value="Genomic_DNA"/>
</dbReference>
<evidence type="ECO:0000313" key="2">
    <source>
        <dbReference type="Proteomes" id="UP000054279"/>
    </source>
</evidence>
<organism evidence="1 2">
    <name type="scientific">Sphaerobolus stellatus (strain SS14)</name>
    <dbReference type="NCBI Taxonomy" id="990650"/>
    <lineage>
        <taxon>Eukaryota</taxon>
        <taxon>Fungi</taxon>
        <taxon>Dikarya</taxon>
        <taxon>Basidiomycota</taxon>
        <taxon>Agaricomycotina</taxon>
        <taxon>Agaricomycetes</taxon>
        <taxon>Phallomycetidae</taxon>
        <taxon>Geastrales</taxon>
        <taxon>Sphaerobolaceae</taxon>
        <taxon>Sphaerobolus</taxon>
    </lineage>
</organism>
<dbReference type="OrthoDB" id="3218065at2759"/>
<sequence>MDPKRLAQFTKEKLIPEEANKYLHHIIDNEMPKGLKRYMELELFPRIQLKVVKGISLRTACRWLKKEGFKYTAHKKALYYDGHEHADAVAYRQDVFILMMRQFKRRLVRYIIGNVEKEADLTFLPVETKLVLCAQDEMTAQANDGKKMSWVWKGEQPLKKKGAGRGLHQSDFICSTVGWLKDASQTLEYGKNYDGYWNGELFVKQDYYSRKFYIKLKERFFPAFEKAHGPGYQALVMVDNSQGHAAYAVDALLTSRMNLRPGGKQARLRDGWYMNNGYKVI</sequence>
<dbReference type="PANTHER" id="PTHR35871">
    <property type="entry name" value="EXPRESSED PROTEIN"/>
    <property type="match status" value="1"/>
</dbReference>
<gene>
    <name evidence="1" type="ORF">M422DRAFT_262760</name>
</gene>
<reference evidence="1 2" key="1">
    <citation type="submission" date="2014-06" db="EMBL/GenBank/DDBJ databases">
        <title>Evolutionary Origins and Diversification of the Mycorrhizal Mutualists.</title>
        <authorList>
            <consortium name="DOE Joint Genome Institute"/>
            <consortium name="Mycorrhizal Genomics Consortium"/>
            <person name="Kohler A."/>
            <person name="Kuo A."/>
            <person name="Nagy L.G."/>
            <person name="Floudas D."/>
            <person name="Copeland A."/>
            <person name="Barry K.W."/>
            <person name="Cichocki N."/>
            <person name="Veneault-Fourrey C."/>
            <person name="LaButti K."/>
            <person name="Lindquist E.A."/>
            <person name="Lipzen A."/>
            <person name="Lundell T."/>
            <person name="Morin E."/>
            <person name="Murat C."/>
            <person name="Riley R."/>
            <person name="Ohm R."/>
            <person name="Sun H."/>
            <person name="Tunlid A."/>
            <person name="Henrissat B."/>
            <person name="Grigoriev I.V."/>
            <person name="Hibbett D.S."/>
            <person name="Martin F."/>
        </authorList>
    </citation>
    <scope>NUCLEOTIDE SEQUENCE [LARGE SCALE GENOMIC DNA]</scope>
    <source>
        <strain evidence="1 2">SS14</strain>
    </source>
</reference>